<evidence type="ECO:0000256" key="7">
    <source>
        <dbReference type="ARBA" id="ARBA00023284"/>
    </source>
</evidence>
<dbReference type="PROSITE" id="PS00194">
    <property type="entry name" value="THIOREDOXIN_1"/>
    <property type="match status" value="1"/>
</dbReference>
<evidence type="ECO:0000256" key="2">
    <source>
        <dbReference type="ARBA" id="ARBA00006926"/>
    </source>
</evidence>
<evidence type="ECO:0000256" key="6">
    <source>
        <dbReference type="ARBA" id="ARBA00023157"/>
    </source>
</evidence>
<evidence type="ECO:0000313" key="10">
    <source>
        <dbReference type="Proteomes" id="UP000290253"/>
    </source>
</evidence>
<protein>
    <submittedName>
        <fullName evidence="9">TlpA family protein disulfide reductase</fullName>
    </submittedName>
</protein>
<dbReference type="Gene3D" id="3.40.30.10">
    <property type="entry name" value="Glutaredoxin"/>
    <property type="match status" value="1"/>
</dbReference>
<dbReference type="PANTHER" id="PTHR42852">
    <property type="entry name" value="THIOL:DISULFIDE INTERCHANGE PROTEIN DSBE"/>
    <property type="match status" value="1"/>
</dbReference>
<proteinExistence type="inferred from homology"/>
<dbReference type="Proteomes" id="UP000290253">
    <property type="component" value="Unassembled WGS sequence"/>
</dbReference>
<dbReference type="GO" id="GO:0017004">
    <property type="term" value="P:cytochrome complex assembly"/>
    <property type="evidence" value="ECO:0007669"/>
    <property type="project" value="UniProtKB-KW"/>
</dbReference>
<dbReference type="PROSITE" id="PS51355">
    <property type="entry name" value="GLUTATHIONE_PEROXID_3"/>
    <property type="match status" value="1"/>
</dbReference>
<dbReference type="SUPFAM" id="SSF52833">
    <property type="entry name" value="Thioredoxin-like"/>
    <property type="match status" value="1"/>
</dbReference>
<comment type="subcellular location">
    <subcellularLocation>
        <location evidence="1">Cell envelope</location>
    </subcellularLocation>
</comment>
<keyword evidence="7" id="KW-0676">Redox-active center</keyword>
<name>A0A4Q1SIA8_9BACT</name>
<evidence type="ECO:0000256" key="1">
    <source>
        <dbReference type="ARBA" id="ARBA00004196"/>
    </source>
</evidence>
<evidence type="ECO:0000256" key="5">
    <source>
        <dbReference type="ARBA" id="ARBA00023002"/>
    </source>
</evidence>
<dbReference type="CDD" id="cd02966">
    <property type="entry name" value="TlpA_like_family"/>
    <property type="match status" value="1"/>
</dbReference>
<gene>
    <name evidence="9" type="ORF">ESZ00_04200</name>
</gene>
<keyword evidence="3" id="KW-0575">Peroxidase</keyword>
<dbReference type="RefSeq" id="WP_129206907.1">
    <property type="nucleotide sequence ID" value="NZ_BMGU01000001.1"/>
</dbReference>
<dbReference type="GO" id="GO:0004601">
    <property type="term" value="F:peroxidase activity"/>
    <property type="evidence" value="ECO:0007669"/>
    <property type="project" value="UniProtKB-KW"/>
</dbReference>
<dbReference type="InterPro" id="IPR036249">
    <property type="entry name" value="Thioredoxin-like_sf"/>
</dbReference>
<keyword evidence="4" id="KW-0201">Cytochrome c-type biogenesis</keyword>
<dbReference type="AlphaFoldDB" id="A0A4Q1SIA8"/>
<feature type="domain" description="Thioredoxin" evidence="8">
    <location>
        <begin position="67"/>
        <end position="216"/>
    </location>
</feature>
<dbReference type="InterPro" id="IPR000889">
    <property type="entry name" value="Glutathione_peroxidase"/>
</dbReference>
<dbReference type="InterPro" id="IPR013766">
    <property type="entry name" value="Thioredoxin_domain"/>
</dbReference>
<dbReference type="GO" id="GO:0030313">
    <property type="term" value="C:cell envelope"/>
    <property type="evidence" value="ECO:0007669"/>
    <property type="project" value="UniProtKB-SubCell"/>
</dbReference>
<comment type="similarity">
    <text evidence="2">Belongs to the glutathione peroxidase family.</text>
</comment>
<dbReference type="InterPro" id="IPR017937">
    <property type="entry name" value="Thioredoxin_CS"/>
</dbReference>
<dbReference type="Pfam" id="PF00578">
    <property type="entry name" value="AhpC-TSA"/>
    <property type="match status" value="1"/>
</dbReference>
<keyword evidence="5" id="KW-0560">Oxidoreductase</keyword>
<dbReference type="OrthoDB" id="25753at2"/>
<comment type="caution">
    <text evidence="9">The sequence shown here is derived from an EMBL/GenBank/DDBJ whole genome shotgun (WGS) entry which is preliminary data.</text>
</comment>
<evidence type="ECO:0000256" key="3">
    <source>
        <dbReference type="ARBA" id="ARBA00022559"/>
    </source>
</evidence>
<evidence type="ECO:0000256" key="4">
    <source>
        <dbReference type="ARBA" id="ARBA00022748"/>
    </source>
</evidence>
<dbReference type="PROSITE" id="PS51352">
    <property type="entry name" value="THIOREDOXIN_2"/>
    <property type="match status" value="1"/>
</dbReference>
<evidence type="ECO:0000259" key="8">
    <source>
        <dbReference type="PROSITE" id="PS51352"/>
    </source>
</evidence>
<dbReference type="PANTHER" id="PTHR42852:SF6">
    <property type="entry name" value="THIOL:DISULFIDE INTERCHANGE PROTEIN DSBE"/>
    <property type="match status" value="1"/>
</dbReference>
<dbReference type="InterPro" id="IPR050553">
    <property type="entry name" value="Thioredoxin_ResA/DsbE_sf"/>
</dbReference>
<sequence>MKRNAIVLVVVILALVVMVWAGVVNYRHRKAEEAKLREMQGMLVKLGPPSAPSPASQAEANDPANHPLVGQVAPAFVLKDITGKKVSLADYKGKAVVIDFWATWCAPCKVEIPWLTKFHDQYAPQGLEILGVSEDDLDAENKAGLEKQEKDVADGAGKLGINYPVLLDEKNVAKPYGGIEALPTTFFVGRDGKVVASAVGLTDRDELEADIKKALATPAGQS</sequence>
<keyword evidence="10" id="KW-1185">Reference proteome</keyword>
<dbReference type="InterPro" id="IPR000866">
    <property type="entry name" value="AhpC/TSA"/>
</dbReference>
<accession>A0A4Q1SIA8</accession>
<dbReference type="GO" id="GO:0006979">
    <property type="term" value="P:response to oxidative stress"/>
    <property type="evidence" value="ECO:0007669"/>
    <property type="project" value="InterPro"/>
</dbReference>
<dbReference type="EMBL" id="SDMK01000001">
    <property type="protein sequence ID" value="RXS97127.1"/>
    <property type="molecule type" value="Genomic_DNA"/>
</dbReference>
<organism evidence="9 10">
    <name type="scientific">Silvibacterium dinghuense</name>
    <dbReference type="NCBI Taxonomy" id="1560006"/>
    <lineage>
        <taxon>Bacteria</taxon>
        <taxon>Pseudomonadati</taxon>
        <taxon>Acidobacteriota</taxon>
        <taxon>Terriglobia</taxon>
        <taxon>Terriglobales</taxon>
        <taxon>Acidobacteriaceae</taxon>
        <taxon>Silvibacterium</taxon>
    </lineage>
</organism>
<keyword evidence="6" id="KW-1015">Disulfide bond</keyword>
<evidence type="ECO:0000313" key="9">
    <source>
        <dbReference type="EMBL" id="RXS97127.1"/>
    </source>
</evidence>
<reference evidence="9 10" key="1">
    <citation type="journal article" date="2016" name="Int. J. Syst. Evol. Microbiol.">
        <title>Acidipila dinghuensis sp. nov., an acidobacterium isolated from forest soil.</title>
        <authorList>
            <person name="Jiang Y.W."/>
            <person name="Wang J."/>
            <person name="Chen M.H."/>
            <person name="Lv Y.Y."/>
            <person name="Qiu L.H."/>
        </authorList>
    </citation>
    <scope>NUCLEOTIDE SEQUENCE [LARGE SCALE GENOMIC DNA]</scope>
    <source>
        <strain evidence="9 10">DHOF10</strain>
    </source>
</reference>